<keyword evidence="2" id="KW-1185">Reference proteome</keyword>
<comment type="caution">
    <text evidence="1">The sequence shown here is derived from an EMBL/GenBank/DDBJ whole genome shotgun (WGS) entry which is preliminary data.</text>
</comment>
<dbReference type="Proteomes" id="UP001592582">
    <property type="component" value="Unassembled WGS sequence"/>
</dbReference>
<protein>
    <submittedName>
        <fullName evidence="1">Uncharacterized protein</fullName>
    </submittedName>
</protein>
<organism evidence="1 2">
    <name type="scientific">Streptacidiphilus alkalitolerans</name>
    <dbReference type="NCBI Taxonomy" id="3342712"/>
    <lineage>
        <taxon>Bacteria</taxon>
        <taxon>Bacillati</taxon>
        <taxon>Actinomycetota</taxon>
        <taxon>Actinomycetes</taxon>
        <taxon>Kitasatosporales</taxon>
        <taxon>Streptomycetaceae</taxon>
        <taxon>Streptacidiphilus</taxon>
    </lineage>
</organism>
<name>A0ABV6V2K5_9ACTN</name>
<proteinExistence type="predicted"/>
<dbReference type="EMBL" id="JBHEZX010000001">
    <property type="protein sequence ID" value="MFC1407952.1"/>
    <property type="molecule type" value="Genomic_DNA"/>
</dbReference>
<reference evidence="1 2" key="1">
    <citation type="submission" date="2024-09" db="EMBL/GenBank/DDBJ databases">
        <authorList>
            <person name="Lee S.D."/>
        </authorList>
    </citation>
    <scope>NUCLEOTIDE SEQUENCE [LARGE SCALE GENOMIC DNA]</scope>
    <source>
        <strain evidence="1 2">N1-1</strain>
    </source>
</reference>
<gene>
    <name evidence="1" type="ORF">ACEZDG_01510</name>
</gene>
<accession>A0ABV6V2K5</accession>
<sequence length="218" mass="23274">MSDPRFAENDEDLQSRTLREDDEPELNAEDDPRAPAVTEAAGTPLDRVDEADEAGSYDDDVDRDALAERTDADDDAVLVGGPVSEQATDGTLGSTGTAGSAAGSFGSTAGTAGTTDADDSAGRFFEDSVSEKLHDRWQTIQIDFVDDPRNAVEQAESLVEQVSTQLTEAIAARRSELHSRWSKDGGSVSAAHDDGVATEDLRTALQEYRRVLNQLLAV</sequence>
<evidence type="ECO:0000313" key="2">
    <source>
        <dbReference type="Proteomes" id="UP001592582"/>
    </source>
</evidence>
<evidence type="ECO:0000313" key="1">
    <source>
        <dbReference type="EMBL" id="MFC1407952.1"/>
    </source>
</evidence>